<dbReference type="PROSITE" id="PS51733">
    <property type="entry name" value="BPL_LPL_CATALYTIC"/>
    <property type="match status" value="1"/>
</dbReference>
<dbReference type="PANTHER" id="PTHR12835">
    <property type="entry name" value="BIOTIN PROTEIN LIGASE"/>
    <property type="match status" value="1"/>
</dbReference>
<name>A0ABT1WCZ2_9BURK</name>
<sequence>MSGILTQADIHWTELESVDSTNTWLLQAYSQRPLPGVQAVLARVQTGGRGRAGRSWLAQPDSALLLSLGFPVHTAQPMPHWPVCAGVGVAQALASVGITAQLKWPNDVLLLGGKLAGLLCETVSTVHGMQVIVGLGLNLTAAPAALPGGAWMPVALKSAWPADKAVPSARQLAERVVPAILSAIDAASSPAGWATLRALFRERDALLGQPLLVQDGGCTLLTGLGMGLADDGAYLLDTDAGLKSVVVGDLSIRRAA</sequence>
<dbReference type="RefSeq" id="WP_256763072.1">
    <property type="nucleotide sequence ID" value="NZ_JANIGO010000001.1"/>
</dbReference>
<dbReference type="Pfam" id="PF03099">
    <property type="entry name" value="BPL_LplA_LipB"/>
    <property type="match status" value="1"/>
</dbReference>
<comment type="caution">
    <text evidence="3">The sequence shown here is derived from an EMBL/GenBank/DDBJ whole genome shotgun (WGS) entry which is preliminary data.</text>
</comment>
<dbReference type="InterPro" id="IPR004408">
    <property type="entry name" value="Biotin_CoA_COase_ligase"/>
</dbReference>
<dbReference type="Gene3D" id="2.30.30.100">
    <property type="match status" value="1"/>
</dbReference>
<feature type="domain" description="BPL/LPL catalytic" evidence="2">
    <location>
        <begin position="1"/>
        <end position="188"/>
    </location>
</feature>
<evidence type="ECO:0000259" key="2">
    <source>
        <dbReference type="PROSITE" id="PS51733"/>
    </source>
</evidence>
<reference evidence="3 4" key="1">
    <citation type="submission" date="2022-07" db="EMBL/GenBank/DDBJ databases">
        <authorList>
            <person name="Xamxidin M."/>
            <person name="Wu M."/>
        </authorList>
    </citation>
    <scope>NUCLEOTIDE SEQUENCE [LARGE SCALE GENOMIC DNA]</scope>
    <source>
        <strain evidence="3 4">NBRC 111650</strain>
    </source>
</reference>
<keyword evidence="4" id="KW-1185">Reference proteome</keyword>
<dbReference type="Gene3D" id="3.30.930.10">
    <property type="entry name" value="Bira Bifunctional Protein, Domain 2"/>
    <property type="match status" value="1"/>
</dbReference>
<dbReference type="PANTHER" id="PTHR12835:SF5">
    <property type="entry name" value="BIOTIN--PROTEIN LIGASE"/>
    <property type="match status" value="1"/>
</dbReference>
<dbReference type="EC" id="6.3.4.15" evidence="3"/>
<dbReference type="NCBIfam" id="TIGR00121">
    <property type="entry name" value="birA_ligase"/>
    <property type="match status" value="1"/>
</dbReference>
<accession>A0ABT1WCZ2</accession>
<evidence type="ECO:0000313" key="4">
    <source>
        <dbReference type="Proteomes" id="UP001204142"/>
    </source>
</evidence>
<evidence type="ECO:0000256" key="1">
    <source>
        <dbReference type="ARBA" id="ARBA00022598"/>
    </source>
</evidence>
<dbReference type="GO" id="GO:0004077">
    <property type="term" value="F:biotin--[biotin carboxyl-carrier protein] ligase activity"/>
    <property type="evidence" value="ECO:0007669"/>
    <property type="project" value="UniProtKB-EC"/>
</dbReference>
<protein>
    <submittedName>
        <fullName evidence="3">Biotin--[acetyl-CoA-carboxylase] ligase</fullName>
        <ecNumber evidence="3">6.3.4.15</ecNumber>
    </submittedName>
</protein>
<dbReference type="InterPro" id="IPR045864">
    <property type="entry name" value="aa-tRNA-synth_II/BPL/LPL"/>
</dbReference>
<keyword evidence="1 3" id="KW-0436">Ligase</keyword>
<dbReference type="SUPFAM" id="SSF55681">
    <property type="entry name" value="Class II aaRS and biotin synthetases"/>
    <property type="match status" value="1"/>
</dbReference>
<gene>
    <name evidence="3" type="ORF">NQT62_02935</name>
</gene>
<dbReference type="EMBL" id="JANIGO010000001">
    <property type="protein sequence ID" value="MCQ8895392.1"/>
    <property type="molecule type" value="Genomic_DNA"/>
</dbReference>
<proteinExistence type="predicted"/>
<dbReference type="InterPro" id="IPR004143">
    <property type="entry name" value="BPL_LPL_catalytic"/>
</dbReference>
<organism evidence="3 4">
    <name type="scientific">Limnobacter humi</name>
    <dbReference type="NCBI Taxonomy" id="1778671"/>
    <lineage>
        <taxon>Bacteria</taxon>
        <taxon>Pseudomonadati</taxon>
        <taxon>Pseudomonadota</taxon>
        <taxon>Betaproteobacteria</taxon>
        <taxon>Burkholderiales</taxon>
        <taxon>Burkholderiaceae</taxon>
        <taxon>Limnobacter</taxon>
    </lineage>
</organism>
<dbReference type="Proteomes" id="UP001204142">
    <property type="component" value="Unassembled WGS sequence"/>
</dbReference>
<evidence type="ECO:0000313" key="3">
    <source>
        <dbReference type="EMBL" id="MCQ8895392.1"/>
    </source>
</evidence>